<sequence>MNCNGCNQVLESDVGYLMCNLCGGRYHHECLNINLQQFLALTHEFKSAWKCPPCCNITRRTRPNLDTPVRSTQLPTYEDNSMNMSCDNLDQRPPSPRTPLTFTSRTARVDENSSILFDNQFQSFSQELNIAIQGWRSDIDRTMALFKEDIKNTLQEWRGELESSMLSCHESLKNSLSDMKRELGTVRAAQADLKKEVKGLSDEML</sequence>
<accession>A0AAD7Y8U6</accession>
<keyword evidence="3" id="KW-0862">Zinc</keyword>
<evidence type="ECO:0000256" key="2">
    <source>
        <dbReference type="ARBA" id="ARBA00022771"/>
    </source>
</evidence>
<evidence type="ECO:0000313" key="7">
    <source>
        <dbReference type="Proteomes" id="UP001231518"/>
    </source>
</evidence>
<dbReference type="Proteomes" id="UP001231518">
    <property type="component" value="Chromosome 30"/>
</dbReference>
<dbReference type="PROSITE" id="PS50016">
    <property type="entry name" value="ZF_PHD_2"/>
    <property type="match status" value="1"/>
</dbReference>
<dbReference type="SUPFAM" id="SSF57903">
    <property type="entry name" value="FYVE/PHD zinc finger"/>
    <property type="match status" value="1"/>
</dbReference>
<keyword evidence="2 4" id="KW-0863">Zinc-finger</keyword>
<feature type="domain" description="PHD-type" evidence="5">
    <location>
        <begin position="1"/>
        <end position="57"/>
    </location>
</feature>
<reference evidence="6" key="1">
    <citation type="submission" date="2023-03" db="EMBL/GenBank/DDBJ databases">
        <title>Chromosome-level genomes of two armyworms, Mythimna separata and Mythimna loreyi, provide insights into the biosynthesis and reception of sex pheromones.</title>
        <authorList>
            <person name="Zhao H."/>
        </authorList>
    </citation>
    <scope>NUCLEOTIDE SEQUENCE</scope>
    <source>
        <strain evidence="6">BeijingLab</strain>
        <tissue evidence="6">Pupa</tissue>
    </source>
</reference>
<dbReference type="InterPro" id="IPR013083">
    <property type="entry name" value="Znf_RING/FYVE/PHD"/>
</dbReference>
<keyword evidence="7" id="KW-1185">Reference proteome</keyword>
<proteinExistence type="predicted"/>
<evidence type="ECO:0000256" key="3">
    <source>
        <dbReference type="ARBA" id="ARBA00022833"/>
    </source>
</evidence>
<organism evidence="6 7">
    <name type="scientific">Mythimna separata</name>
    <name type="common">Oriental armyworm</name>
    <name type="synonym">Pseudaletia separata</name>
    <dbReference type="NCBI Taxonomy" id="271217"/>
    <lineage>
        <taxon>Eukaryota</taxon>
        <taxon>Metazoa</taxon>
        <taxon>Ecdysozoa</taxon>
        <taxon>Arthropoda</taxon>
        <taxon>Hexapoda</taxon>
        <taxon>Insecta</taxon>
        <taxon>Pterygota</taxon>
        <taxon>Neoptera</taxon>
        <taxon>Endopterygota</taxon>
        <taxon>Lepidoptera</taxon>
        <taxon>Glossata</taxon>
        <taxon>Ditrysia</taxon>
        <taxon>Noctuoidea</taxon>
        <taxon>Noctuidae</taxon>
        <taxon>Noctuinae</taxon>
        <taxon>Hadenini</taxon>
        <taxon>Mythimna</taxon>
    </lineage>
</organism>
<dbReference type="PROSITE" id="PS01359">
    <property type="entry name" value="ZF_PHD_1"/>
    <property type="match status" value="1"/>
</dbReference>
<dbReference type="Gene3D" id="3.30.40.10">
    <property type="entry name" value="Zinc/RING finger domain, C3HC4 (zinc finger)"/>
    <property type="match status" value="1"/>
</dbReference>
<protein>
    <recommendedName>
        <fullName evidence="5">PHD-type domain-containing protein</fullName>
    </recommendedName>
</protein>
<evidence type="ECO:0000256" key="4">
    <source>
        <dbReference type="PROSITE-ProRule" id="PRU00146"/>
    </source>
</evidence>
<dbReference type="EMBL" id="JARGEI010000028">
    <property type="protein sequence ID" value="KAJ8706828.1"/>
    <property type="molecule type" value="Genomic_DNA"/>
</dbReference>
<name>A0AAD7Y8U6_MYTSE</name>
<dbReference type="InterPro" id="IPR019786">
    <property type="entry name" value="Zinc_finger_PHD-type_CS"/>
</dbReference>
<dbReference type="InterPro" id="IPR011011">
    <property type="entry name" value="Znf_FYVE_PHD"/>
</dbReference>
<evidence type="ECO:0000256" key="1">
    <source>
        <dbReference type="ARBA" id="ARBA00022723"/>
    </source>
</evidence>
<comment type="caution">
    <text evidence="6">The sequence shown here is derived from an EMBL/GenBank/DDBJ whole genome shotgun (WGS) entry which is preliminary data.</text>
</comment>
<keyword evidence="1" id="KW-0479">Metal-binding</keyword>
<evidence type="ECO:0000259" key="5">
    <source>
        <dbReference type="PROSITE" id="PS50016"/>
    </source>
</evidence>
<evidence type="ECO:0000313" key="6">
    <source>
        <dbReference type="EMBL" id="KAJ8706828.1"/>
    </source>
</evidence>
<dbReference type="InterPro" id="IPR019787">
    <property type="entry name" value="Znf_PHD-finger"/>
</dbReference>
<dbReference type="GO" id="GO:0008270">
    <property type="term" value="F:zinc ion binding"/>
    <property type="evidence" value="ECO:0007669"/>
    <property type="project" value="UniProtKB-KW"/>
</dbReference>
<dbReference type="AlphaFoldDB" id="A0AAD7Y8U6"/>
<gene>
    <name evidence="6" type="ORF">PYW07_012906</name>
</gene>